<comment type="similarity">
    <text evidence="1 3">Belongs to the peptidase S26 family.</text>
</comment>
<dbReference type="EC" id="3.4.21.89" evidence="3"/>
<evidence type="ECO:0000256" key="1">
    <source>
        <dbReference type="ARBA" id="ARBA00009370"/>
    </source>
</evidence>
<dbReference type="PANTHER" id="PTHR43390:SF1">
    <property type="entry name" value="CHLOROPLAST PROCESSING PEPTIDASE"/>
    <property type="match status" value="1"/>
</dbReference>
<evidence type="ECO:0000256" key="2">
    <source>
        <dbReference type="ARBA" id="ARBA00019232"/>
    </source>
</evidence>
<feature type="domain" description="Peptidase S26" evidence="4">
    <location>
        <begin position="6"/>
        <end position="113"/>
    </location>
</feature>
<dbReference type="Pfam" id="PF10502">
    <property type="entry name" value="Peptidase_S26"/>
    <property type="match status" value="1"/>
</dbReference>
<dbReference type="SUPFAM" id="SSF51306">
    <property type="entry name" value="LexA/Signal peptidase"/>
    <property type="match status" value="1"/>
</dbReference>
<protein>
    <recommendedName>
        <fullName evidence="2 3">Signal peptidase I</fullName>
        <ecNumber evidence="3">3.4.21.89</ecNumber>
    </recommendedName>
</protein>
<sequence>MKKTLRFLLAFLIAFVLMMVVRVAGFTIYTINGAGLEPTFLAGDRVMVNRWSYGLRVGGKGSFFDYGRIVRRPVNKGDLVAFEHPQDNSQILICRCTALPGDSVNYDGQTLLVPSLEDCADSDYYWLESINPVNATDSRTLGFISEEQIIGRAFMVVYSHEPQAPVWEGWQTTRTLLPL</sequence>
<evidence type="ECO:0000259" key="4">
    <source>
        <dbReference type="Pfam" id="PF10502"/>
    </source>
</evidence>
<proteinExistence type="inferred from homology"/>
<dbReference type="GO" id="GO:0006465">
    <property type="term" value="P:signal peptide processing"/>
    <property type="evidence" value="ECO:0007669"/>
    <property type="project" value="InterPro"/>
</dbReference>
<dbReference type="PANTHER" id="PTHR43390">
    <property type="entry name" value="SIGNAL PEPTIDASE I"/>
    <property type="match status" value="1"/>
</dbReference>
<dbReference type="AlphaFoldDB" id="W5QTB0"/>
<keyword evidence="3" id="KW-0645">Protease</keyword>
<name>W5QTB0_9BACT</name>
<dbReference type="GO" id="GO:0009003">
    <property type="term" value="F:signal peptidase activity"/>
    <property type="evidence" value="ECO:0007669"/>
    <property type="project" value="UniProtKB-EC"/>
</dbReference>
<accession>W5QTB0</accession>
<organism evidence="5">
    <name type="scientific">Prevotella sp. Sc00066</name>
    <dbReference type="NCBI Taxonomy" id="1231731"/>
    <lineage>
        <taxon>Bacteria</taxon>
        <taxon>Pseudomonadati</taxon>
        <taxon>Bacteroidota</taxon>
        <taxon>Bacteroidia</taxon>
        <taxon>Bacteroidales</taxon>
        <taxon>Prevotellaceae</taxon>
        <taxon>Prevotella</taxon>
    </lineage>
</organism>
<comment type="catalytic activity">
    <reaction evidence="3">
        <text>Cleavage of hydrophobic, N-terminal signal or leader sequences from secreted and periplasmic proteins.</text>
        <dbReference type="EC" id="3.4.21.89"/>
    </reaction>
</comment>
<evidence type="ECO:0000256" key="3">
    <source>
        <dbReference type="RuleBase" id="RU362042"/>
    </source>
</evidence>
<dbReference type="EMBL" id="JX424628">
    <property type="protein sequence ID" value="AGH14115.1"/>
    <property type="molecule type" value="Genomic_DNA"/>
</dbReference>
<dbReference type="Gene3D" id="2.10.109.10">
    <property type="entry name" value="Umud Fragment, subunit A"/>
    <property type="match status" value="1"/>
</dbReference>
<dbReference type="InterPro" id="IPR036286">
    <property type="entry name" value="LexA/Signal_pep-like_sf"/>
</dbReference>
<comment type="subcellular location">
    <subcellularLocation>
        <location evidence="3">Membrane</location>
        <topology evidence="3">Single-pass type II membrane protein</topology>
    </subcellularLocation>
</comment>
<dbReference type="GO" id="GO:0016020">
    <property type="term" value="C:membrane"/>
    <property type="evidence" value="ECO:0007669"/>
    <property type="project" value="UniProtKB-SubCell"/>
</dbReference>
<evidence type="ECO:0000313" key="5">
    <source>
        <dbReference type="EMBL" id="AGH14115.1"/>
    </source>
</evidence>
<dbReference type="CDD" id="cd06530">
    <property type="entry name" value="S26_SPase_I"/>
    <property type="match status" value="1"/>
</dbReference>
<keyword evidence="3" id="KW-0378">Hydrolase</keyword>
<dbReference type="InterPro" id="IPR019533">
    <property type="entry name" value="Peptidase_S26"/>
</dbReference>
<dbReference type="NCBIfam" id="TIGR02227">
    <property type="entry name" value="sigpep_I_bact"/>
    <property type="match status" value="1"/>
</dbReference>
<dbReference type="GO" id="GO:0004252">
    <property type="term" value="F:serine-type endopeptidase activity"/>
    <property type="evidence" value="ECO:0007669"/>
    <property type="project" value="InterPro"/>
</dbReference>
<dbReference type="InterPro" id="IPR000223">
    <property type="entry name" value="Pept_S26A_signal_pept_1"/>
</dbReference>
<reference evidence="5" key="1">
    <citation type="journal article" date="2014" name="J. Ind. Microbiol. Biotechnol.">
        <title>Analysis of the bovine rumen microbiome reveals a diversity of Sus-like polysaccharide utilization loci from the bacterial phylum Bacteroidetes.</title>
        <authorList>
            <person name="Rosewarne C.P."/>
            <person name="Pope P.B."/>
            <person name="Cheung J.L."/>
            <person name="Morrison M."/>
        </authorList>
    </citation>
    <scope>NUCLEOTIDE SEQUENCE</scope>
    <source>
        <strain evidence="5">Sc00066</strain>
    </source>
</reference>